<dbReference type="GO" id="GO:0008716">
    <property type="term" value="F:D-alanine-D-alanine ligase activity"/>
    <property type="evidence" value="ECO:0007669"/>
    <property type="project" value="UniProtKB-EC"/>
</dbReference>
<evidence type="ECO:0000256" key="11">
    <source>
        <dbReference type="ARBA" id="ARBA00022984"/>
    </source>
</evidence>
<dbReference type="Pfam" id="PF01820">
    <property type="entry name" value="Dala_Dala_lig_N"/>
    <property type="match status" value="1"/>
</dbReference>
<organism evidence="16 17">
    <name type="scientific">Helicobacter apodemus</name>
    <dbReference type="NCBI Taxonomy" id="135569"/>
    <lineage>
        <taxon>Bacteria</taxon>
        <taxon>Pseudomonadati</taxon>
        <taxon>Campylobacterota</taxon>
        <taxon>Epsilonproteobacteria</taxon>
        <taxon>Campylobacterales</taxon>
        <taxon>Helicobacteraceae</taxon>
        <taxon>Helicobacter</taxon>
    </lineage>
</organism>
<dbReference type="GO" id="GO:0008360">
    <property type="term" value="P:regulation of cell shape"/>
    <property type="evidence" value="ECO:0007669"/>
    <property type="project" value="UniProtKB-KW"/>
</dbReference>
<protein>
    <recommendedName>
        <fullName evidence="5">D-alanine--D-alanine ligase</fullName>
        <ecNumber evidence="5">6.3.2.4</ecNumber>
    </recommendedName>
</protein>
<dbReference type="Proteomes" id="UP000244890">
    <property type="component" value="Chromosome"/>
</dbReference>
<dbReference type="GO" id="GO:0005737">
    <property type="term" value="C:cytoplasm"/>
    <property type="evidence" value="ECO:0007669"/>
    <property type="project" value="UniProtKB-SubCell"/>
</dbReference>
<evidence type="ECO:0000256" key="14">
    <source>
        <dbReference type="PROSITE-ProRule" id="PRU00409"/>
    </source>
</evidence>
<dbReference type="Gene3D" id="3.40.50.20">
    <property type="match status" value="1"/>
</dbReference>
<evidence type="ECO:0000256" key="12">
    <source>
        <dbReference type="ARBA" id="ARBA00023316"/>
    </source>
</evidence>
<gene>
    <name evidence="16" type="ORF">CDV25_05340</name>
</gene>
<evidence type="ECO:0000256" key="13">
    <source>
        <dbReference type="ARBA" id="ARBA00047614"/>
    </source>
</evidence>
<accession>A0A2U8FEK0</accession>
<evidence type="ECO:0000256" key="7">
    <source>
        <dbReference type="ARBA" id="ARBA00022598"/>
    </source>
</evidence>
<dbReference type="InterPro" id="IPR013815">
    <property type="entry name" value="ATP_grasp_subdomain_1"/>
</dbReference>
<dbReference type="NCBIfam" id="TIGR01205">
    <property type="entry name" value="D_ala_D_alaTIGR"/>
    <property type="match status" value="1"/>
</dbReference>
<comment type="cofactor">
    <cofactor evidence="1">
        <name>Mn(2+)</name>
        <dbReference type="ChEBI" id="CHEBI:29035"/>
    </cofactor>
</comment>
<dbReference type="GO" id="GO:0009252">
    <property type="term" value="P:peptidoglycan biosynthetic process"/>
    <property type="evidence" value="ECO:0007669"/>
    <property type="project" value="UniProtKB-KW"/>
</dbReference>
<dbReference type="InterPro" id="IPR011127">
    <property type="entry name" value="Dala_Dala_lig_N"/>
</dbReference>
<keyword evidence="12" id="KW-0961">Cell wall biogenesis/degradation</keyword>
<dbReference type="KEGG" id="had:CDV25_05340"/>
<dbReference type="InterPro" id="IPR000291">
    <property type="entry name" value="D-Ala_lig_Van_CS"/>
</dbReference>
<dbReference type="InterPro" id="IPR016185">
    <property type="entry name" value="PreATP-grasp_dom_sf"/>
</dbReference>
<sequence length="344" mass="39907">MNLCLLFGGKTYEHEISIVSAIALKKLFSHLHFFIFLDDNHRFYLIPSNKMQSKLFSSKDYKKEKQIYPKEGGFFYKTLWGEKCLDFSVILNLIHGFDGEDGVIASLLEFYNIPYIGPRNPACVLSCDKELTKLYAKSRGIQTLDYKILYKGDTLNGVDYPVIIKPARLGSSLGIAIAKHQTELEYAIEQAFEYDEKVLIEPFFKNIKEYNLAGYKAKDGMHFSFIEEPQKQEILDFEKKYLDFARTQNAKEAAIDETLKQSLQEAFKKIYENCFEGALIRCDFFFKDSIIYLNEINPIPGSMANYLFYDFSKDLQNLAQNLPIQKNLKISYEFLHKIHFAKGK</sequence>
<proteinExistence type="inferred from homology"/>
<dbReference type="Gene3D" id="3.30.1490.20">
    <property type="entry name" value="ATP-grasp fold, A domain"/>
    <property type="match status" value="1"/>
</dbReference>
<evidence type="ECO:0000256" key="9">
    <source>
        <dbReference type="ARBA" id="ARBA00022840"/>
    </source>
</evidence>
<dbReference type="EMBL" id="CP021886">
    <property type="protein sequence ID" value="AWI34247.1"/>
    <property type="molecule type" value="Genomic_DNA"/>
</dbReference>
<comment type="cofactor">
    <cofactor evidence="2">
        <name>Mg(2+)</name>
        <dbReference type="ChEBI" id="CHEBI:18420"/>
    </cofactor>
</comment>
<dbReference type="NCBIfam" id="NF002527">
    <property type="entry name" value="PRK01966.1-3"/>
    <property type="match status" value="1"/>
</dbReference>
<evidence type="ECO:0000256" key="2">
    <source>
        <dbReference type="ARBA" id="ARBA00001946"/>
    </source>
</evidence>
<dbReference type="GO" id="GO:0071555">
    <property type="term" value="P:cell wall organization"/>
    <property type="evidence" value="ECO:0007669"/>
    <property type="project" value="UniProtKB-KW"/>
</dbReference>
<dbReference type="Pfam" id="PF07478">
    <property type="entry name" value="Dala_Dala_lig_C"/>
    <property type="match status" value="1"/>
</dbReference>
<evidence type="ECO:0000256" key="5">
    <source>
        <dbReference type="ARBA" id="ARBA00012216"/>
    </source>
</evidence>
<comment type="subcellular location">
    <subcellularLocation>
        <location evidence="3">Cytoplasm</location>
    </subcellularLocation>
</comment>
<evidence type="ECO:0000256" key="6">
    <source>
        <dbReference type="ARBA" id="ARBA00022490"/>
    </source>
</evidence>
<dbReference type="SUPFAM" id="SSF56059">
    <property type="entry name" value="Glutathione synthetase ATP-binding domain-like"/>
    <property type="match status" value="1"/>
</dbReference>
<dbReference type="Gene3D" id="3.30.470.20">
    <property type="entry name" value="ATP-grasp fold, B domain"/>
    <property type="match status" value="1"/>
</dbReference>
<evidence type="ECO:0000313" key="17">
    <source>
        <dbReference type="Proteomes" id="UP000244890"/>
    </source>
</evidence>
<evidence type="ECO:0000256" key="10">
    <source>
        <dbReference type="ARBA" id="ARBA00022960"/>
    </source>
</evidence>
<dbReference type="InterPro" id="IPR005905">
    <property type="entry name" value="D_ala_D_ala"/>
</dbReference>
<dbReference type="PANTHER" id="PTHR23132">
    <property type="entry name" value="D-ALANINE--D-ALANINE LIGASE"/>
    <property type="match status" value="1"/>
</dbReference>
<keyword evidence="10" id="KW-0133">Cell shape</keyword>
<dbReference type="SUPFAM" id="SSF52440">
    <property type="entry name" value="PreATP-grasp domain"/>
    <property type="match status" value="1"/>
</dbReference>
<keyword evidence="6" id="KW-0963">Cytoplasm</keyword>
<evidence type="ECO:0000256" key="3">
    <source>
        <dbReference type="ARBA" id="ARBA00004496"/>
    </source>
</evidence>
<dbReference type="AlphaFoldDB" id="A0A2U8FEK0"/>
<keyword evidence="9 14" id="KW-0067">ATP-binding</keyword>
<dbReference type="GO" id="GO:0005524">
    <property type="term" value="F:ATP binding"/>
    <property type="evidence" value="ECO:0007669"/>
    <property type="project" value="UniProtKB-UniRule"/>
</dbReference>
<dbReference type="InterPro" id="IPR011761">
    <property type="entry name" value="ATP-grasp"/>
</dbReference>
<keyword evidence="7 16" id="KW-0436">Ligase</keyword>
<evidence type="ECO:0000256" key="8">
    <source>
        <dbReference type="ARBA" id="ARBA00022741"/>
    </source>
</evidence>
<keyword evidence="8 14" id="KW-0547">Nucleotide-binding</keyword>
<dbReference type="RefSeq" id="WP_108911076.1">
    <property type="nucleotide sequence ID" value="NZ_CP021886.1"/>
</dbReference>
<evidence type="ECO:0000256" key="1">
    <source>
        <dbReference type="ARBA" id="ARBA00001936"/>
    </source>
</evidence>
<reference evidence="16 17" key="1">
    <citation type="submission" date="2017-06" db="EMBL/GenBank/DDBJ databases">
        <title>Complete genome of Helicobacter apodemus.</title>
        <authorList>
            <person name="Cho S."/>
        </authorList>
    </citation>
    <scope>NUCLEOTIDE SEQUENCE [LARGE SCALE GENOMIC DNA]</scope>
    <source>
        <strain evidence="17">SNUVETPUB-15-01</strain>
    </source>
</reference>
<keyword evidence="11" id="KW-0573">Peptidoglycan synthesis</keyword>
<comment type="similarity">
    <text evidence="4">Belongs to the D-alanine--D-alanine ligase family.</text>
</comment>
<comment type="catalytic activity">
    <reaction evidence="13">
        <text>2 D-alanine + ATP = D-alanyl-D-alanine + ADP + phosphate + H(+)</text>
        <dbReference type="Rhea" id="RHEA:11224"/>
        <dbReference type="ChEBI" id="CHEBI:15378"/>
        <dbReference type="ChEBI" id="CHEBI:30616"/>
        <dbReference type="ChEBI" id="CHEBI:43474"/>
        <dbReference type="ChEBI" id="CHEBI:57416"/>
        <dbReference type="ChEBI" id="CHEBI:57822"/>
        <dbReference type="ChEBI" id="CHEBI:456216"/>
        <dbReference type="EC" id="6.3.2.4"/>
    </reaction>
</comment>
<dbReference type="GO" id="GO:0046872">
    <property type="term" value="F:metal ion binding"/>
    <property type="evidence" value="ECO:0007669"/>
    <property type="project" value="InterPro"/>
</dbReference>
<feature type="domain" description="ATP-grasp" evidence="15">
    <location>
        <begin position="133"/>
        <end position="324"/>
    </location>
</feature>
<evidence type="ECO:0000313" key="16">
    <source>
        <dbReference type="EMBL" id="AWI34247.1"/>
    </source>
</evidence>
<dbReference type="EC" id="6.3.2.4" evidence="5"/>
<evidence type="ECO:0000256" key="4">
    <source>
        <dbReference type="ARBA" id="ARBA00010871"/>
    </source>
</evidence>
<name>A0A2U8FEK0_9HELI</name>
<dbReference type="InterPro" id="IPR011095">
    <property type="entry name" value="Dala_Dala_lig_C"/>
</dbReference>
<dbReference type="PANTHER" id="PTHR23132:SF23">
    <property type="entry name" value="D-ALANINE--D-ALANINE LIGASE B"/>
    <property type="match status" value="1"/>
</dbReference>
<dbReference type="PROSITE" id="PS50975">
    <property type="entry name" value="ATP_GRASP"/>
    <property type="match status" value="1"/>
</dbReference>
<dbReference type="OrthoDB" id="9813261at2"/>
<dbReference type="PROSITE" id="PS00843">
    <property type="entry name" value="DALA_DALA_LIGASE_1"/>
    <property type="match status" value="1"/>
</dbReference>
<evidence type="ECO:0000259" key="15">
    <source>
        <dbReference type="PROSITE" id="PS50975"/>
    </source>
</evidence>